<dbReference type="InterPro" id="IPR018247">
    <property type="entry name" value="EF_Hand_1_Ca_BS"/>
</dbReference>
<dbReference type="RefSeq" id="WP_058310527.1">
    <property type="nucleotide sequence ID" value="NZ_CYTW01000001.1"/>
</dbReference>
<dbReference type="SUPFAM" id="SSF48452">
    <property type="entry name" value="TPR-like"/>
    <property type="match status" value="1"/>
</dbReference>
<dbReference type="InterPro" id="IPR002495">
    <property type="entry name" value="Glyco_trans_8"/>
</dbReference>
<proteinExistence type="predicted"/>
<organism evidence="2 3">
    <name type="scientific">Shimia thalassica</name>
    <dbReference type="NCBI Taxonomy" id="1715693"/>
    <lineage>
        <taxon>Bacteria</taxon>
        <taxon>Pseudomonadati</taxon>
        <taxon>Pseudomonadota</taxon>
        <taxon>Alphaproteobacteria</taxon>
        <taxon>Rhodobacterales</taxon>
        <taxon>Roseobacteraceae</taxon>
    </lineage>
</organism>
<sequence>MATQIDQAPSDTQDIDTTDLLDSNEFIAFANSLKGKELRYFLLEHADGTKLKEIPADLLFFACDKAREISDTATAQVYLDLFDPNTSQNPTYYEKLGFLKLDLGEHDAASAAFEQGIQIDEGSKPNWYGLCVAKMRDGAAKDALDAARHILDWPGIYGPEEFRTNLRGVVDGLHEHGMRGGLEEFYIHLFQTDTDPLVAIRAMECLQGSSNHDGALEFFEYTLPAHLQSIPQIREIAALASVEVGANAQALRLLEGISLTSLNDVRLLKVFLKSQTPDDLRSNGKGVLFDHPDMSPDLEAVALFLIDVFNDDLAEAHRKILKMKPRVLRAVQHETIELVYKLLGAGLLAEAETLIDSLQSTEVPAFYLQMALIDINFRRQHWDAVDDILANCSPNAPDQDRLLLLKTFEQACFKGRIEDAEQLLPQLVEGETIEAGALPSILRFAAEKRDWAQIRELTERTNLVGFDFDQTGDIVFRAFSHSDDLDALLAMVKGRADWRTNTHLKRLRVALLDHLAMDRSSLEAALQDPDVQADKVTSTRLQNKLSIAPMVVGDTGDEVIFLCTSNNYRAGTAVTVMSLIEKCPDLLSNCRLMIVTEDDDTLTPEVMNRITSATGVQIQTHVASDLIEPETDLDSSYGVFTSGHELASSAYYRIFAARHLVRNRLCKRALYVDSDVLINSDLESLFEIGLRGAPIGARREVTRPEVQRAEGLHGIKPGHYFNSGVLVIEATHADCGDHIDASIDAISNNTLLFHDQCALNIGFKDAVFHLPERYNRFVPPSVGTNIQEILNGSASQPGEAVILHYLDRPKPWDAFYNHPIGLQWLSTYGRLSSMIGPSLSRTLLGMNPKEKS</sequence>
<evidence type="ECO:0000313" key="2">
    <source>
        <dbReference type="EMBL" id="CUJ91676.1"/>
    </source>
</evidence>
<dbReference type="GO" id="GO:0016757">
    <property type="term" value="F:glycosyltransferase activity"/>
    <property type="evidence" value="ECO:0007669"/>
    <property type="project" value="InterPro"/>
</dbReference>
<dbReference type="InterPro" id="IPR019734">
    <property type="entry name" value="TPR_rpt"/>
</dbReference>
<gene>
    <name evidence="2" type="primary">gspA</name>
    <name evidence="2" type="ORF">PH7735_01395</name>
</gene>
<dbReference type="Pfam" id="PF01501">
    <property type="entry name" value="Glyco_transf_8"/>
    <property type="match status" value="1"/>
</dbReference>
<dbReference type="Gene3D" id="1.25.40.10">
    <property type="entry name" value="Tetratricopeptide repeat domain"/>
    <property type="match status" value="1"/>
</dbReference>
<dbReference type="SUPFAM" id="SSF53448">
    <property type="entry name" value="Nucleotide-diphospho-sugar transferases"/>
    <property type="match status" value="1"/>
</dbReference>
<dbReference type="Proteomes" id="UP000051870">
    <property type="component" value="Unassembled WGS sequence"/>
</dbReference>
<dbReference type="AlphaFoldDB" id="A0A0P1I5S9"/>
<keyword evidence="1" id="KW-0802">TPR repeat</keyword>
<feature type="repeat" description="TPR" evidence="1">
    <location>
        <begin position="90"/>
        <end position="123"/>
    </location>
</feature>
<dbReference type="PROSITE" id="PS00018">
    <property type="entry name" value="EF_HAND_1"/>
    <property type="match status" value="1"/>
</dbReference>
<evidence type="ECO:0000313" key="3">
    <source>
        <dbReference type="Proteomes" id="UP000051870"/>
    </source>
</evidence>
<dbReference type="EMBL" id="CYTW01000001">
    <property type="protein sequence ID" value="CUJ91676.1"/>
    <property type="molecule type" value="Genomic_DNA"/>
</dbReference>
<name>A0A0P1I5S9_9RHOB</name>
<dbReference type="Gene3D" id="3.90.550.10">
    <property type="entry name" value="Spore Coat Polysaccharide Biosynthesis Protein SpsA, Chain A"/>
    <property type="match status" value="1"/>
</dbReference>
<evidence type="ECO:0000256" key="1">
    <source>
        <dbReference type="PROSITE-ProRule" id="PRU00339"/>
    </source>
</evidence>
<protein>
    <submittedName>
        <fullName evidence="2">General stress protein A</fullName>
    </submittedName>
</protein>
<dbReference type="PROSITE" id="PS50005">
    <property type="entry name" value="TPR"/>
    <property type="match status" value="1"/>
</dbReference>
<reference evidence="3" key="1">
    <citation type="submission" date="2015-09" db="EMBL/GenBank/DDBJ databases">
        <authorList>
            <person name="Rodrigo-Torres Lidia"/>
            <person name="Arahal R.David."/>
        </authorList>
    </citation>
    <scope>NUCLEOTIDE SEQUENCE [LARGE SCALE GENOMIC DNA]</scope>
    <source>
        <strain evidence="3">CECT 7735</strain>
    </source>
</reference>
<dbReference type="STRING" id="1715693.PH7735_01395"/>
<dbReference type="InterPro" id="IPR029044">
    <property type="entry name" value="Nucleotide-diphossugar_trans"/>
</dbReference>
<accession>A0A0P1I5S9</accession>
<keyword evidence="3" id="KW-1185">Reference proteome</keyword>
<dbReference type="GeneID" id="83880451"/>
<dbReference type="InterPro" id="IPR011990">
    <property type="entry name" value="TPR-like_helical_dom_sf"/>
</dbReference>